<accession>A0ABW0LK20</accession>
<name>A0ABW0LK20_9BACI</name>
<dbReference type="Proteomes" id="UP001596147">
    <property type="component" value="Unassembled WGS sequence"/>
</dbReference>
<comment type="caution">
    <text evidence="1">The sequence shown here is derived from an EMBL/GenBank/DDBJ whole genome shotgun (WGS) entry which is preliminary data.</text>
</comment>
<evidence type="ECO:0000313" key="2">
    <source>
        <dbReference type="Proteomes" id="UP001596147"/>
    </source>
</evidence>
<keyword evidence="2" id="KW-1185">Reference proteome</keyword>
<sequence>MEHQPLIVVMKLVFEENSEKLMKLMQSEMEELRGGTHLMRFMGSEGHGVRSTVPSALPWDMKADPMSLHVTGT</sequence>
<gene>
    <name evidence="1" type="ORF">ACFPM4_15325</name>
</gene>
<reference evidence="2" key="1">
    <citation type="journal article" date="2019" name="Int. J. Syst. Evol. Microbiol.">
        <title>The Global Catalogue of Microorganisms (GCM) 10K type strain sequencing project: providing services to taxonomists for standard genome sequencing and annotation.</title>
        <authorList>
            <consortium name="The Broad Institute Genomics Platform"/>
            <consortium name="The Broad Institute Genome Sequencing Center for Infectious Disease"/>
            <person name="Wu L."/>
            <person name="Ma J."/>
        </authorList>
    </citation>
    <scope>NUCLEOTIDE SEQUENCE [LARGE SCALE GENOMIC DNA]</scope>
    <source>
        <strain evidence="2">CGMCC 1.12237</strain>
    </source>
</reference>
<evidence type="ECO:0000313" key="1">
    <source>
        <dbReference type="EMBL" id="MFC5466104.1"/>
    </source>
</evidence>
<dbReference type="EMBL" id="JBHSMC010000020">
    <property type="protein sequence ID" value="MFC5466104.1"/>
    <property type="molecule type" value="Genomic_DNA"/>
</dbReference>
<organism evidence="1 2">
    <name type="scientific">Lederbergia graminis</name>
    <dbReference type="NCBI Taxonomy" id="735518"/>
    <lineage>
        <taxon>Bacteria</taxon>
        <taxon>Bacillati</taxon>
        <taxon>Bacillota</taxon>
        <taxon>Bacilli</taxon>
        <taxon>Bacillales</taxon>
        <taxon>Bacillaceae</taxon>
        <taxon>Lederbergia</taxon>
    </lineage>
</organism>
<proteinExistence type="predicted"/>
<dbReference type="RefSeq" id="WP_382353582.1">
    <property type="nucleotide sequence ID" value="NZ_JBHSMC010000020.1"/>
</dbReference>
<protein>
    <submittedName>
        <fullName evidence="1">Uncharacterized protein</fullName>
    </submittedName>
</protein>